<dbReference type="EMBL" id="JBHTOK010000011">
    <property type="protein sequence ID" value="MFD1440307.1"/>
    <property type="molecule type" value="Genomic_DNA"/>
</dbReference>
<dbReference type="RefSeq" id="WP_125757377.1">
    <property type="nucleotide sequence ID" value="NZ_JBHTOK010000011.1"/>
</dbReference>
<evidence type="ECO:0000313" key="1">
    <source>
        <dbReference type="EMBL" id="MFD1440307.1"/>
    </source>
</evidence>
<keyword evidence="2" id="KW-1185">Reference proteome</keyword>
<dbReference type="Proteomes" id="UP001597212">
    <property type="component" value="Unassembled WGS sequence"/>
</dbReference>
<organism evidence="1 2">
    <name type="scientific">Lacticaseibacillus hegangensis</name>
    <dbReference type="NCBI Taxonomy" id="2486010"/>
    <lineage>
        <taxon>Bacteria</taxon>
        <taxon>Bacillati</taxon>
        <taxon>Bacillota</taxon>
        <taxon>Bacilli</taxon>
        <taxon>Lactobacillales</taxon>
        <taxon>Lactobacillaceae</taxon>
        <taxon>Lacticaseibacillus</taxon>
    </lineage>
</organism>
<dbReference type="Gene3D" id="1.10.287.800">
    <property type="entry name" value="protein ne1242"/>
    <property type="match status" value="1"/>
</dbReference>
<name>A0ABW4CWT6_9LACO</name>
<gene>
    <name evidence="1" type="ORF">ACFQ5K_02745</name>
</gene>
<sequence length="130" mass="15066">MFDLQNYLKRPDALSMDQAYEIYSQLPFDQAKTDNDFHELWQDVIDAALAYVPIRVNWNEQTHEQRAAIDTKRTSNHNSFIATLSALNRFTMNHYDIPNWLAELGDPATNRKRIGDFAGYVVLFGVLQGR</sequence>
<comment type="caution">
    <text evidence="1">The sequence shown here is derived from an EMBL/GenBank/DDBJ whole genome shotgun (WGS) entry which is preliminary data.</text>
</comment>
<reference evidence="2" key="1">
    <citation type="journal article" date="2019" name="Int. J. Syst. Evol. Microbiol.">
        <title>The Global Catalogue of Microorganisms (GCM) 10K type strain sequencing project: providing services to taxonomists for standard genome sequencing and annotation.</title>
        <authorList>
            <consortium name="The Broad Institute Genomics Platform"/>
            <consortium name="The Broad Institute Genome Sequencing Center for Infectious Disease"/>
            <person name="Wu L."/>
            <person name="Ma J."/>
        </authorList>
    </citation>
    <scope>NUCLEOTIDE SEQUENCE [LARGE SCALE GENOMIC DNA]</scope>
    <source>
        <strain evidence="2">CCM 8912</strain>
    </source>
</reference>
<accession>A0ABW4CWT6</accession>
<proteinExistence type="predicted"/>
<evidence type="ECO:0000313" key="2">
    <source>
        <dbReference type="Proteomes" id="UP001597212"/>
    </source>
</evidence>
<protein>
    <submittedName>
        <fullName evidence="1">Uncharacterized protein</fullName>
    </submittedName>
</protein>